<dbReference type="RefSeq" id="WP_009977865.1">
    <property type="nucleotide sequence ID" value="NZ_QXCT01000001.1"/>
</dbReference>
<reference evidence="3" key="1">
    <citation type="submission" date="2018-08" db="EMBL/GenBank/DDBJ databases">
        <title>Identification of Burkholderia cepacia strains that express a Burkholderia pseudomallei-like capsular polysaccharide.</title>
        <authorList>
            <person name="Burtnick M.N."/>
            <person name="Vongsouvath M."/>
            <person name="Newton P."/>
            <person name="Wuthiekanun V."/>
            <person name="Limmathurotsakul D."/>
            <person name="Brett P.J."/>
            <person name="Chantratita N."/>
            <person name="Dance D.A."/>
        </authorList>
    </citation>
    <scope>NUCLEOTIDE SEQUENCE</scope>
    <source>
        <strain evidence="3">SBXCC001</strain>
    </source>
</reference>
<evidence type="ECO:0000313" key="3">
    <source>
        <dbReference type="EMBL" id="MDW9250630.1"/>
    </source>
</evidence>
<dbReference type="AlphaFoldDB" id="A0AAW9CI69"/>
<keyword evidence="2" id="KW-0812">Transmembrane</keyword>
<dbReference type="EMBL" id="QXCT01000001">
    <property type="protein sequence ID" value="MDW9250630.1"/>
    <property type="molecule type" value="Genomic_DNA"/>
</dbReference>
<accession>A0AAW9CI69</accession>
<protein>
    <recommendedName>
        <fullName evidence="5">Rz protein</fullName>
    </recommendedName>
</protein>
<proteinExistence type="predicted"/>
<sequence length="106" mass="10900">MTIIPILLKFGPWLLAVAGVLFGMFRHQQARTATAQAGQKTAEAQATAAAAREQVAQSANAEAQANADAAQAGAAAAKERNDAETNVGALPAGGAEQQLRDGWSRD</sequence>
<dbReference type="Proteomes" id="UP001272137">
    <property type="component" value="Unassembled WGS sequence"/>
</dbReference>
<keyword evidence="2" id="KW-1133">Transmembrane helix</keyword>
<comment type="caution">
    <text evidence="3">The sequence shown here is derived from an EMBL/GenBank/DDBJ whole genome shotgun (WGS) entry which is preliminary data.</text>
</comment>
<organism evidence="3 4">
    <name type="scientific">Burkholderia thailandensis</name>
    <dbReference type="NCBI Taxonomy" id="57975"/>
    <lineage>
        <taxon>Bacteria</taxon>
        <taxon>Pseudomonadati</taxon>
        <taxon>Pseudomonadota</taxon>
        <taxon>Betaproteobacteria</taxon>
        <taxon>Burkholderiales</taxon>
        <taxon>Burkholderiaceae</taxon>
        <taxon>Burkholderia</taxon>
        <taxon>pseudomallei group</taxon>
    </lineage>
</organism>
<gene>
    <name evidence="3" type="ORF">C7S16_6651</name>
</gene>
<keyword evidence="2" id="KW-0472">Membrane</keyword>
<evidence type="ECO:0000313" key="4">
    <source>
        <dbReference type="Proteomes" id="UP001272137"/>
    </source>
</evidence>
<feature type="region of interest" description="Disordered" evidence="1">
    <location>
        <begin position="53"/>
        <end position="106"/>
    </location>
</feature>
<name>A0AAW9CI69_BURTH</name>
<feature type="transmembrane region" description="Helical" evidence="2">
    <location>
        <begin position="6"/>
        <end position="25"/>
    </location>
</feature>
<evidence type="ECO:0000256" key="1">
    <source>
        <dbReference type="SAM" id="MobiDB-lite"/>
    </source>
</evidence>
<feature type="compositionally biased region" description="Low complexity" evidence="1">
    <location>
        <begin position="53"/>
        <end position="76"/>
    </location>
</feature>
<evidence type="ECO:0008006" key="5">
    <source>
        <dbReference type="Google" id="ProtNLM"/>
    </source>
</evidence>
<evidence type="ECO:0000256" key="2">
    <source>
        <dbReference type="SAM" id="Phobius"/>
    </source>
</evidence>